<feature type="region of interest" description="Disordered" evidence="1">
    <location>
        <begin position="1"/>
        <end position="36"/>
    </location>
</feature>
<feature type="domain" description="RNase H type-1" evidence="2">
    <location>
        <begin position="144"/>
        <end position="188"/>
    </location>
</feature>
<comment type="caution">
    <text evidence="3">The sequence shown here is derived from an EMBL/GenBank/DDBJ whole genome shotgun (WGS) entry which is preliminary data.</text>
</comment>
<sequence>MGVTRSGRVYTTPEIAGKGKAPAASGAAPEAPPIPQKKVTEEEAEAFMKVIKASEYKVLDIPNAFSLLLGRPWIYSAGAVPSSLHQRIKFIAEGRLITVKGEEDYAIYKETAVPSISIGDDENLPFHSFETISVIRDYGETLGQWKTKDAKLVPYHEYLEELVENFEKISFTYIPRIKNQFADALATLASMVSITKENLIEPLEIEIAKGPAHCDTIEATDEQP</sequence>
<evidence type="ECO:0000313" key="3">
    <source>
        <dbReference type="EMBL" id="PKI73795.1"/>
    </source>
</evidence>
<evidence type="ECO:0000259" key="2">
    <source>
        <dbReference type="Pfam" id="PF13456"/>
    </source>
</evidence>
<dbReference type="PANTHER" id="PTHR48475:SF1">
    <property type="entry name" value="RNASE H TYPE-1 DOMAIN-CONTAINING PROTEIN"/>
    <property type="match status" value="1"/>
</dbReference>
<evidence type="ECO:0000313" key="4">
    <source>
        <dbReference type="Proteomes" id="UP000233551"/>
    </source>
</evidence>
<gene>
    <name evidence="3" type="ORF">CRG98_005779</name>
</gene>
<keyword evidence="4" id="KW-1185">Reference proteome</keyword>
<reference evidence="3 4" key="1">
    <citation type="submission" date="2017-11" db="EMBL/GenBank/DDBJ databases">
        <title>De-novo sequencing of pomegranate (Punica granatum L.) genome.</title>
        <authorList>
            <person name="Akparov Z."/>
            <person name="Amiraslanov A."/>
            <person name="Hajiyeva S."/>
            <person name="Abbasov M."/>
            <person name="Kaur K."/>
            <person name="Hamwieh A."/>
            <person name="Solovyev V."/>
            <person name="Salamov A."/>
            <person name="Braich B."/>
            <person name="Kosarev P."/>
            <person name="Mahmoud A."/>
            <person name="Hajiyev E."/>
            <person name="Babayeva S."/>
            <person name="Izzatullayeva V."/>
            <person name="Mammadov A."/>
            <person name="Mammadov A."/>
            <person name="Sharifova S."/>
            <person name="Ojaghi J."/>
            <person name="Eynullazada K."/>
            <person name="Bayramov B."/>
            <person name="Abdulazimova A."/>
            <person name="Shahmuradov I."/>
        </authorList>
    </citation>
    <scope>NUCLEOTIDE SEQUENCE [LARGE SCALE GENOMIC DNA]</scope>
    <source>
        <strain evidence="4">cv. AG2017</strain>
        <tissue evidence="3">Leaf</tissue>
    </source>
</reference>
<dbReference type="Pfam" id="PF13456">
    <property type="entry name" value="RVT_3"/>
    <property type="match status" value="1"/>
</dbReference>
<dbReference type="Proteomes" id="UP000233551">
    <property type="component" value="Unassembled WGS sequence"/>
</dbReference>
<organism evidence="3 4">
    <name type="scientific">Punica granatum</name>
    <name type="common">Pomegranate</name>
    <dbReference type="NCBI Taxonomy" id="22663"/>
    <lineage>
        <taxon>Eukaryota</taxon>
        <taxon>Viridiplantae</taxon>
        <taxon>Streptophyta</taxon>
        <taxon>Embryophyta</taxon>
        <taxon>Tracheophyta</taxon>
        <taxon>Spermatophyta</taxon>
        <taxon>Magnoliopsida</taxon>
        <taxon>eudicotyledons</taxon>
        <taxon>Gunneridae</taxon>
        <taxon>Pentapetalae</taxon>
        <taxon>rosids</taxon>
        <taxon>malvids</taxon>
        <taxon>Myrtales</taxon>
        <taxon>Lythraceae</taxon>
        <taxon>Punica</taxon>
    </lineage>
</organism>
<dbReference type="PANTHER" id="PTHR48475">
    <property type="entry name" value="RIBONUCLEASE H"/>
    <property type="match status" value="1"/>
</dbReference>
<dbReference type="Gene3D" id="3.30.420.10">
    <property type="entry name" value="Ribonuclease H-like superfamily/Ribonuclease H"/>
    <property type="match status" value="1"/>
</dbReference>
<protein>
    <recommendedName>
        <fullName evidence="2">RNase H type-1 domain-containing protein</fullName>
    </recommendedName>
</protein>
<accession>A0A2I0KZ93</accession>
<name>A0A2I0KZ93_PUNGR</name>
<dbReference type="SUPFAM" id="SSF53098">
    <property type="entry name" value="Ribonuclease H-like"/>
    <property type="match status" value="1"/>
</dbReference>
<dbReference type="InterPro" id="IPR002156">
    <property type="entry name" value="RNaseH_domain"/>
</dbReference>
<feature type="compositionally biased region" description="Low complexity" evidence="1">
    <location>
        <begin position="15"/>
        <end position="29"/>
    </location>
</feature>
<dbReference type="GO" id="GO:0003676">
    <property type="term" value="F:nucleic acid binding"/>
    <property type="evidence" value="ECO:0007669"/>
    <property type="project" value="InterPro"/>
</dbReference>
<dbReference type="InterPro" id="IPR012337">
    <property type="entry name" value="RNaseH-like_sf"/>
</dbReference>
<proteinExistence type="predicted"/>
<dbReference type="InterPro" id="IPR036397">
    <property type="entry name" value="RNaseH_sf"/>
</dbReference>
<evidence type="ECO:0000256" key="1">
    <source>
        <dbReference type="SAM" id="MobiDB-lite"/>
    </source>
</evidence>
<dbReference type="AlphaFoldDB" id="A0A2I0KZ93"/>
<dbReference type="EMBL" id="PGOL01000250">
    <property type="protein sequence ID" value="PKI73795.1"/>
    <property type="molecule type" value="Genomic_DNA"/>
</dbReference>
<dbReference type="GO" id="GO:0004523">
    <property type="term" value="F:RNA-DNA hybrid ribonuclease activity"/>
    <property type="evidence" value="ECO:0007669"/>
    <property type="project" value="InterPro"/>
</dbReference>